<evidence type="ECO:0008006" key="3">
    <source>
        <dbReference type="Google" id="ProtNLM"/>
    </source>
</evidence>
<dbReference type="InterPro" id="IPR023393">
    <property type="entry name" value="START-like_dom_sf"/>
</dbReference>
<protein>
    <recommendedName>
        <fullName evidence="3">SRPBCC domain-containing protein</fullName>
    </recommendedName>
</protein>
<dbReference type="CDD" id="cd07822">
    <property type="entry name" value="SRPBCC_4"/>
    <property type="match status" value="1"/>
</dbReference>
<organism evidence="1 2">
    <name type="scientific">Massariosphaeria phaeospora</name>
    <dbReference type="NCBI Taxonomy" id="100035"/>
    <lineage>
        <taxon>Eukaryota</taxon>
        <taxon>Fungi</taxon>
        <taxon>Dikarya</taxon>
        <taxon>Ascomycota</taxon>
        <taxon>Pezizomycotina</taxon>
        <taxon>Dothideomycetes</taxon>
        <taxon>Pleosporomycetidae</taxon>
        <taxon>Pleosporales</taxon>
        <taxon>Pleosporales incertae sedis</taxon>
        <taxon>Massariosphaeria</taxon>
    </lineage>
</organism>
<dbReference type="PANTHER" id="PTHR36166">
    <property type="entry name" value="CHROMOSOME 9, WHOLE GENOME SHOTGUN SEQUENCE"/>
    <property type="match status" value="1"/>
</dbReference>
<dbReference type="Gene3D" id="3.30.530.20">
    <property type="match status" value="1"/>
</dbReference>
<evidence type="ECO:0000313" key="1">
    <source>
        <dbReference type="EMBL" id="KAF2866408.1"/>
    </source>
</evidence>
<reference evidence="1 2" key="1">
    <citation type="submission" date="2020-01" db="EMBL/GenBank/DDBJ databases">
        <authorList>
            <consortium name="DOE Joint Genome Institute"/>
            <person name="Haridas S."/>
            <person name="Albert R."/>
            <person name="Binder M."/>
            <person name="Bloem J."/>
            <person name="Labutti K."/>
            <person name="Salamov A."/>
            <person name="Andreopoulos B."/>
            <person name="Baker S.E."/>
            <person name="Barry K."/>
            <person name="Bills G."/>
            <person name="Bluhm B.H."/>
            <person name="Cannon C."/>
            <person name="Castanera R."/>
            <person name="Culley D.E."/>
            <person name="Daum C."/>
            <person name="Ezra D."/>
            <person name="Gonzalez J.B."/>
            <person name="Henrissat B."/>
            <person name="Kuo A."/>
            <person name="Liang C."/>
            <person name="Lipzen A."/>
            <person name="Lutzoni F."/>
            <person name="Magnuson J."/>
            <person name="Mondo S."/>
            <person name="Nolan M."/>
            <person name="Ohm R."/>
            <person name="Pangilinan J."/>
            <person name="Park H.-J.H."/>
            <person name="Ramirez L."/>
            <person name="Alfaro M."/>
            <person name="Sun H."/>
            <person name="Tritt A."/>
            <person name="Yoshinaga Y."/>
            <person name="Zwiers L.-H.L."/>
            <person name="Turgeon B.G."/>
            <person name="Goodwin S.B."/>
            <person name="Spatafora J.W."/>
            <person name="Crous P.W."/>
            <person name="Grigoriev I.V."/>
        </authorList>
    </citation>
    <scope>NUCLEOTIDE SEQUENCE [LARGE SCALE GENOMIC DNA]</scope>
    <source>
        <strain evidence="1 2">CBS 611.86</strain>
    </source>
</reference>
<dbReference type="Proteomes" id="UP000481861">
    <property type="component" value="Unassembled WGS sequence"/>
</dbReference>
<dbReference type="OrthoDB" id="509124at2759"/>
<proteinExistence type="predicted"/>
<gene>
    <name evidence="1" type="ORF">BDV95DRAFT_584667</name>
</gene>
<dbReference type="InterPro" id="IPR019587">
    <property type="entry name" value="Polyketide_cyclase/dehydratase"/>
</dbReference>
<dbReference type="PANTHER" id="PTHR36166:SF1">
    <property type="entry name" value="SRPBCC DOMAIN-CONTAINING PROTEIN"/>
    <property type="match status" value="1"/>
</dbReference>
<evidence type="ECO:0000313" key="2">
    <source>
        <dbReference type="Proteomes" id="UP000481861"/>
    </source>
</evidence>
<dbReference type="EMBL" id="JAADJZ010000028">
    <property type="protein sequence ID" value="KAF2866408.1"/>
    <property type="molecule type" value="Genomic_DNA"/>
</dbReference>
<sequence>MRVEIEIAAPPEEVRAVLLDFPNYPEWHTNFIKSVSTIPPTKPAISLIEGDKICAGFTGMTIEPLVTSNTPTEFAWFGSLALDAFSGRHYFRFEESQITPASTTFVHGEDYTGWMTFMFGKGWPLHTSVRDMYMGFSRDLKARVEELQRAQT</sequence>
<keyword evidence="2" id="KW-1185">Reference proteome</keyword>
<name>A0A7C8HZL7_9PLEO</name>
<comment type="caution">
    <text evidence="1">The sequence shown here is derived from an EMBL/GenBank/DDBJ whole genome shotgun (WGS) entry which is preliminary data.</text>
</comment>
<dbReference type="AlphaFoldDB" id="A0A7C8HZL7"/>
<accession>A0A7C8HZL7</accession>
<dbReference type="SUPFAM" id="SSF55961">
    <property type="entry name" value="Bet v1-like"/>
    <property type="match status" value="1"/>
</dbReference>
<dbReference type="Pfam" id="PF10604">
    <property type="entry name" value="Polyketide_cyc2"/>
    <property type="match status" value="1"/>
</dbReference>